<reference evidence="1 2" key="1">
    <citation type="submission" date="2020-11" db="EMBL/GenBank/DDBJ databases">
        <title>Genome seq and assembly of Sphingosinicella sp.</title>
        <authorList>
            <person name="Chhetri G."/>
        </authorList>
    </citation>
    <scope>NUCLEOTIDE SEQUENCE [LARGE SCALE GENOMIC DNA]</scope>
    <source>
        <strain evidence="1 2">UDD2</strain>
    </source>
</reference>
<proteinExistence type="predicted"/>
<name>A0A7T2GK29_9SPHN</name>
<dbReference type="AlphaFoldDB" id="A0A7T2GK29"/>
<dbReference type="EMBL" id="CP065592">
    <property type="protein sequence ID" value="QPQ55317.1"/>
    <property type="molecule type" value="Genomic_DNA"/>
</dbReference>
<gene>
    <name evidence="1" type="ORF">IC614_01510</name>
</gene>
<evidence type="ECO:0000313" key="2">
    <source>
        <dbReference type="Proteomes" id="UP000594873"/>
    </source>
</evidence>
<evidence type="ECO:0000313" key="1">
    <source>
        <dbReference type="EMBL" id="QPQ55317.1"/>
    </source>
</evidence>
<dbReference type="KEGG" id="sflv:IC614_01510"/>
<protein>
    <submittedName>
        <fullName evidence="1">Transposase</fullName>
    </submittedName>
</protein>
<dbReference type="RefSeq" id="WP_200971992.1">
    <property type="nucleotide sequence ID" value="NZ_CP065592.1"/>
</dbReference>
<sequence>MPRIIQSDTADTIELAELVEALEMSDFDPRDEDCFASWGEMLKKLANNRSFLSDLIISELKGRFSEQKEFSDYNSQVMMLYNRSNRFAIRANFWPALTDQVVKYSGTRAFLYNVAHNHNFSFLTVGYLGPGYWSDYYECNYEQIIGYDGEKVDLTFIEKARLEPGKVMLYRKHKDVHRQLPADAMSVSLNIMEPLMGGDYIDQYGFDIESGRISTIMNWLRIEPLLALSAHFGGEKGKDLLHHYAARHPSSRVRMSAINAQAGVAGDLDARIELFEQAARSSDAYVSAMAAKQAHSLERGRTWLERQV</sequence>
<dbReference type="Proteomes" id="UP000594873">
    <property type="component" value="Chromosome"/>
</dbReference>
<accession>A0A7T2GK29</accession>
<keyword evidence="2" id="KW-1185">Reference proteome</keyword>
<organism evidence="1 2">
    <name type="scientific">Allosphingosinicella flava</name>
    <dbReference type="NCBI Taxonomy" id="2771430"/>
    <lineage>
        <taxon>Bacteria</taxon>
        <taxon>Pseudomonadati</taxon>
        <taxon>Pseudomonadota</taxon>
        <taxon>Alphaproteobacteria</taxon>
        <taxon>Sphingomonadales</taxon>
        <taxon>Sphingomonadaceae</taxon>
        <taxon>Allosphingosinicella</taxon>
    </lineage>
</organism>